<evidence type="ECO:0000256" key="1">
    <source>
        <dbReference type="ARBA" id="ARBA00022574"/>
    </source>
</evidence>
<dbReference type="FunFam" id="2.130.10.10:FF:000040">
    <property type="entry name" value="echinoderm microtubule-associated protein-like 6 isoform X1"/>
    <property type="match status" value="1"/>
</dbReference>
<dbReference type="GO" id="GO:0008017">
    <property type="term" value="F:microtubule binding"/>
    <property type="evidence" value="ECO:0007669"/>
    <property type="project" value="TreeGrafter"/>
</dbReference>
<protein>
    <recommendedName>
        <fullName evidence="9">Echinoderm microtubule-associated protein-like 6</fullName>
    </recommendedName>
</protein>
<dbReference type="PROSITE" id="PS50082">
    <property type="entry name" value="WD_REPEATS_2"/>
    <property type="match status" value="8"/>
</dbReference>
<dbReference type="Pfam" id="PF23409">
    <property type="entry name" value="Beta-prop_EML"/>
    <property type="match status" value="3"/>
</dbReference>
<dbReference type="Proteomes" id="UP000594262">
    <property type="component" value="Unplaced"/>
</dbReference>
<dbReference type="EnsemblMetazoa" id="CLYHEMT020288.1">
    <property type="protein sequence ID" value="CLYHEMP020288.1"/>
    <property type="gene ID" value="CLYHEMG020288"/>
</dbReference>
<dbReference type="InterPro" id="IPR005108">
    <property type="entry name" value="HELP"/>
</dbReference>
<feature type="domain" description="EML-like second beta-propeller" evidence="6">
    <location>
        <begin position="328"/>
        <end position="592"/>
    </location>
</feature>
<dbReference type="InterPro" id="IPR036322">
    <property type="entry name" value="WD40_repeat_dom_sf"/>
</dbReference>
<reference evidence="7" key="1">
    <citation type="submission" date="2021-01" db="UniProtKB">
        <authorList>
            <consortium name="EnsemblMetazoa"/>
        </authorList>
    </citation>
    <scope>IDENTIFICATION</scope>
</reference>
<evidence type="ECO:0000259" key="6">
    <source>
        <dbReference type="Pfam" id="PF23414"/>
    </source>
</evidence>
<evidence type="ECO:0000313" key="7">
    <source>
        <dbReference type="EnsemblMetazoa" id="CLYHEMP020288.1"/>
    </source>
</evidence>
<dbReference type="Pfam" id="PF03451">
    <property type="entry name" value="HELP"/>
    <property type="match status" value="3"/>
</dbReference>
<accession>A0A7M5XBI4</accession>
<dbReference type="CDD" id="cd00200">
    <property type="entry name" value="WD40"/>
    <property type="match status" value="1"/>
</dbReference>
<dbReference type="GeneID" id="136820760"/>
<proteinExistence type="predicted"/>
<dbReference type="InterPro" id="IPR055442">
    <property type="entry name" value="Beta-prop_EML-like_2nd"/>
</dbReference>
<feature type="repeat" description="WD" evidence="3">
    <location>
        <begin position="1009"/>
        <end position="1036"/>
    </location>
</feature>
<feature type="region of interest" description="Disordered" evidence="4">
    <location>
        <begin position="1324"/>
        <end position="1368"/>
    </location>
</feature>
<dbReference type="Pfam" id="PF23414">
    <property type="entry name" value="Beta-prop_EML_2"/>
    <property type="match status" value="3"/>
</dbReference>
<feature type="region of interest" description="Disordered" evidence="4">
    <location>
        <begin position="609"/>
        <end position="637"/>
    </location>
</feature>
<feature type="compositionally biased region" description="Polar residues" evidence="4">
    <location>
        <begin position="1324"/>
        <end position="1337"/>
    </location>
</feature>
<dbReference type="InterPro" id="IPR001680">
    <property type="entry name" value="WD40_rpt"/>
</dbReference>
<dbReference type="InterPro" id="IPR019775">
    <property type="entry name" value="WD40_repeat_CS"/>
</dbReference>
<dbReference type="Gene3D" id="2.130.10.10">
    <property type="entry name" value="YVTN repeat-like/Quinoprotein amine dehydrogenase"/>
    <property type="match status" value="6"/>
</dbReference>
<dbReference type="FunFam" id="2.130.10.10:FF:000044">
    <property type="entry name" value="echinoderm microtubule-associated protein-like 6 isoform X1"/>
    <property type="match status" value="1"/>
</dbReference>
<feature type="repeat" description="WD" evidence="3">
    <location>
        <begin position="1707"/>
        <end position="1738"/>
    </location>
</feature>
<evidence type="ECO:0000313" key="8">
    <source>
        <dbReference type="Proteomes" id="UP000594262"/>
    </source>
</evidence>
<feature type="domain" description="EML-like second beta-propeller" evidence="6">
    <location>
        <begin position="1704"/>
        <end position="1969"/>
    </location>
</feature>
<feature type="repeat" description="WD" evidence="3">
    <location>
        <begin position="331"/>
        <end position="362"/>
    </location>
</feature>
<dbReference type="PROSITE" id="PS00678">
    <property type="entry name" value="WD_REPEATS_1"/>
    <property type="match status" value="2"/>
</dbReference>
<feature type="compositionally biased region" description="Acidic residues" evidence="4">
    <location>
        <begin position="1282"/>
        <end position="1302"/>
    </location>
</feature>
<name>A0A7M5XBI4_9CNID</name>
<dbReference type="InterPro" id="IPR015943">
    <property type="entry name" value="WD40/YVTN_repeat-like_dom_sf"/>
</dbReference>
<dbReference type="SMART" id="SM00320">
    <property type="entry name" value="WD40"/>
    <property type="match status" value="30"/>
</dbReference>
<dbReference type="PANTHER" id="PTHR13720">
    <property type="entry name" value="WD-40 REPEAT PROTEIN"/>
    <property type="match status" value="1"/>
</dbReference>
<keyword evidence="1 3" id="KW-0853">WD repeat</keyword>
<dbReference type="FunFam" id="2.130.10.10:FF:000024">
    <property type="entry name" value="Putative echinoderm microtubule-associated protein-like 6"/>
    <property type="match status" value="1"/>
</dbReference>
<dbReference type="RefSeq" id="XP_066933084.1">
    <property type="nucleotide sequence ID" value="XM_067076983.1"/>
</dbReference>
<evidence type="ECO:0000256" key="2">
    <source>
        <dbReference type="ARBA" id="ARBA00022737"/>
    </source>
</evidence>
<evidence type="ECO:0000259" key="5">
    <source>
        <dbReference type="Pfam" id="PF23409"/>
    </source>
</evidence>
<feature type="compositionally biased region" description="Acidic residues" evidence="4">
    <location>
        <begin position="619"/>
        <end position="637"/>
    </location>
</feature>
<keyword evidence="2" id="KW-0677">Repeat</keyword>
<evidence type="ECO:0000256" key="3">
    <source>
        <dbReference type="PROSITE-ProRule" id="PRU00221"/>
    </source>
</evidence>
<dbReference type="InterPro" id="IPR055439">
    <property type="entry name" value="Beta-prop_EML_1st"/>
</dbReference>
<feature type="repeat" description="WD" evidence="3">
    <location>
        <begin position="1241"/>
        <end position="1274"/>
    </location>
</feature>
<dbReference type="SUPFAM" id="SSF50978">
    <property type="entry name" value="WD40 repeat-like"/>
    <property type="match status" value="5"/>
</dbReference>
<feature type="region of interest" description="Disordered" evidence="4">
    <location>
        <begin position="1282"/>
        <end position="1305"/>
    </location>
</feature>
<feature type="domain" description="EML-like second beta-propeller" evidence="6">
    <location>
        <begin position="1009"/>
        <end position="1274"/>
    </location>
</feature>
<sequence>MVDKTAPSTQLRLEWVYGYRGHQCRNNLFYTSKQEIVYFVAGVGVVYEPRYQKQRFFFGHDDDILSLALHPEGRLVATGQTGKEPYICVWDSETCKTISILKDSHQRGIACLAFSPNGMQLGSVGLEDYSQITIWDWKKGKAVATARGHSDRIFDICFNPFEEAALVTCGVKHVKMWTLSGNTLTGKKGIFGKLGEIQSVLCLAFGVGGVLYTGTLSGDIYKWQGVTLVQNISGAHAGGVFTLNATADGYASGSKDGTVALWDTEFKPITRIDLNKHSLGYSGISIRSVCWDGEKVLVGTNGGEIFEVAAADKTKPTNLIQGHAEGELWGLASHPKKLVFATASDDRTIRLWDMTSRSLIGKTAFNVTTRSAAFAPDGSTLAVGHGNGSFRVLKGRDLSELLHIHDRKEVIHELKYSPDGSLLAVGSNENSIDIYSVLEKYKRVGQCKGNSSYITHIDWSEDSAYIQTNSGAAERLFYKMPNGKRVTRKEEIESIHWQTWTSVLGAEVNGIWEKYTDTTDVNASDTNFQHGVIVTGDDFGLVKLFRFPCIKKGAKFRRYTGHSAHVTNVRFTADGMHVITTGGADHAIFQWKFIPEGYVEDGDSDSGASLLDGGAQLDSNDEASDSDLSDVDPLDSDIEGEVSKDYQRDIYKEDMPKLKQKLKTMGDKENGTKKARPDAPKNGVKLSFVFGYRGYDCRNNLFYTQSGEIVYHVAAVGIVYKHETHAQKFYLGHDDDILSLTLHPIKDLVATGQIGREPTIHIWDVEKLEAVSILKGHHTHGVCAIDFTADGKRLVSVGLDQHHSIVVWDWKRGEKLATARGHKDKIFEVRCDPNNIDSLVTVGVRHIKFWTIAGGGLTSKRGTYGDVGKAETQLCVTHPKEAGTLVTGAANGKLYVWQNEVLKTCVAAHEGPVFALHALEKGYVSGGKDGVVRLWDENLSRCLKTYKLNRSSLATGQPKDVLVHDNPAIRAVTLGQGKILVGTKNGEICEIDKSGPITSLVQGHCEGEIWGLAYHPTEHQVATISDDKTVRIWDLEKFLLIRGKVLAKPGRCVAFSPDGKYLALGFNDGSFSVVDSEKFEEVANYHHRKEEIADIKFSPGEGKYLAVASHENYVDIYNVLTKSRVGVCKGASSYITHIDWDQRGKLLQVNTGAREVLYFEAPRGKRQAINSTELDKITWSSWTCVLGKTCEGIWAPRCDVTDINAADLTKDGQMLATGDDFGFVKLFNYPTKGKNAKCKKYNGHSAHVTNVRWSHDDKYLVSIGGADTSVMVWQSLDYEETLTNDTGNESEEDTDEETGYDSDVEREKNIDYSTKIYTHPIRAQATNGNVVKPQEQSTKVDSKKVSRGNSSQAKIEHKDHSDGKRKRKHEFNELELEFILGYRGFDTRNNLHFSSDGSLVYHAAGAGIVHDTQTQEQTFYLEHTDDIICMCSNQNPKFKNIVATGQIGTNPTIHVWQTTNKQTLSIIQGFHKKGVCSVNFSSSGRYLVSVGIDDEHSIAVYKWADGTNVASAPGHTRRIFVAEFRPDSDTTFVTCGVKHVKWWSVKGGTLVSKTANLSTYEGGSDPQMQTMLSVAFGPNDVTFTGAMSGEVFIWNSHSLSRIVKNVHSGPVFTMFTTVKDGLIVTGGKEKGSDGKDCTPVKLWDQELKRCKSFQIGKPTSIKSVCRNTNKGLILVGTMDNEIYEINEKSGNSKAIVEGHGDGEMWGLSSHPSQEIAVTASNDQSVRVWDLASKHMLRKADMGYPVKCCCYSPDGGTIAVGLNTGELQLLDAESLKSVAKKRDRNKPITVVSFSGDGKLIAVGTEDKSIDFYSVKPNIKRVGYCKNIPSYVSQLDFSSDAKFIQVCTGSYERLVFAVPDGTHVTDENKLSQITWHTWTCTLGKDVIGIWPKNSENGDINNAHLSNSGQMLATGDDFGYVKLFKFPVDQKFTKGSKYVGHSAHVTNVRFTHDDKRLVSTGGDDSCVFVWKCV</sequence>
<dbReference type="OrthoDB" id="47802at2759"/>
<dbReference type="PANTHER" id="PTHR13720:SF33">
    <property type="entry name" value="HELP DOMAIN-CONTAINING PROTEIN"/>
    <property type="match status" value="1"/>
</dbReference>
<feature type="repeat" description="WD" evidence="3">
    <location>
        <begin position="906"/>
        <end position="945"/>
    </location>
</feature>
<evidence type="ECO:0000256" key="4">
    <source>
        <dbReference type="SAM" id="MobiDB-lite"/>
    </source>
</evidence>
<dbReference type="InterPro" id="IPR050630">
    <property type="entry name" value="WD_repeat_EMAP"/>
</dbReference>
<feature type="repeat" description="WD" evidence="3">
    <location>
        <begin position="559"/>
        <end position="592"/>
    </location>
</feature>
<dbReference type="GO" id="GO:0005929">
    <property type="term" value="C:cilium"/>
    <property type="evidence" value="ECO:0007669"/>
    <property type="project" value="UniProtKB-ARBA"/>
</dbReference>
<dbReference type="FunFam" id="2.130.10.10:FF:000042">
    <property type="entry name" value="echinoderm microtubule-associated protein-like 6 isoform X1"/>
    <property type="match status" value="1"/>
</dbReference>
<feature type="domain" description="EML-like first beta-propeller" evidence="5">
    <location>
        <begin position="1417"/>
        <end position="1684"/>
    </location>
</feature>
<evidence type="ECO:0008006" key="9">
    <source>
        <dbReference type="Google" id="ProtNLM"/>
    </source>
</evidence>
<organism evidence="7 8">
    <name type="scientific">Clytia hemisphaerica</name>
    <dbReference type="NCBI Taxonomy" id="252671"/>
    <lineage>
        <taxon>Eukaryota</taxon>
        <taxon>Metazoa</taxon>
        <taxon>Cnidaria</taxon>
        <taxon>Hydrozoa</taxon>
        <taxon>Hydroidolina</taxon>
        <taxon>Leptothecata</taxon>
        <taxon>Obeliida</taxon>
        <taxon>Clytiidae</taxon>
        <taxon>Clytia</taxon>
    </lineage>
</organism>
<keyword evidence="8" id="KW-1185">Reference proteome</keyword>
<feature type="repeat" description="WD" evidence="3">
    <location>
        <begin position="233"/>
        <end position="265"/>
    </location>
</feature>
<dbReference type="PROSITE" id="PS50294">
    <property type="entry name" value="WD_REPEATS_REGION"/>
    <property type="match status" value="2"/>
</dbReference>
<feature type="domain" description="EML-like first beta-propeller" evidence="5">
    <location>
        <begin position="727"/>
        <end position="990"/>
    </location>
</feature>
<feature type="domain" description="EML-like first beta-propeller" evidence="5">
    <location>
        <begin position="53"/>
        <end position="307"/>
    </location>
</feature>
<feature type="repeat" description="WD" evidence="3">
    <location>
        <begin position="1935"/>
        <end position="1970"/>
    </location>
</feature>